<dbReference type="Proteomes" id="UP001054945">
    <property type="component" value="Unassembled WGS sequence"/>
</dbReference>
<keyword evidence="3" id="KW-1185">Reference proteome</keyword>
<accession>A0AAV4MNF2</accession>
<feature type="region of interest" description="Disordered" evidence="1">
    <location>
        <begin position="36"/>
        <end position="91"/>
    </location>
</feature>
<protein>
    <submittedName>
        <fullName evidence="2">Uncharacterized protein</fullName>
    </submittedName>
</protein>
<organism evidence="2 3">
    <name type="scientific">Caerostris extrusa</name>
    <name type="common">Bark spider</name>
    <name type="synonym">Caerostris bankana</name>
    <dbReference type="NCBI Taxonomy" id="172846"/>
    <lineage>
        <taxon>Eukaryota</taxon>
        <taxon>Metazoa</taxon>
        <taxon>Ecdysozoa</taxon>
        <taxon>Arthropoda</taxon>
        <taxon>Chelicerata</taxon>
        <taxon>Arachnida</taxon>
        <taxon>Araneae</taxon>
        <taxon>Araneomorphae</taxon>
        <taxon>Entelegynae</taxon>
        <taxon>Araneoidea</taxon>
        <taxon>Araneidae</taxon>
        <taxon>Caerostris</taxon>
    </lineage>
</organism>
<proteinExistence type="predicted"/>
<dbReference type="AlphaFoldDB" id="A0AAV4MNF2"/>
<dbReference type="EMBL" id="BPLR01020009">
    <property type="protein sequence ID" value="GIX73951.1"/>
    <property type="molecule type" value="Genomic_DNA"/>
</dbReference>
<gene>
    <name evidence="2" type="ORF">CEXT_208041</name>
</gene>
<evidence type="ECO:0000313" key="3">
    <source>
        <dbReference type="Proteomes" id="UP001054945"/>
    </source>
</evidence>
<evidence type="ECO:0000256" key="1">
    <source>
        <dbReference type="SAM" id="MobiDB-lite"/>
    </source>
</evidence>
<reference evidence="2 3" key="1">
    <citation type="submission" date="2021-06" db="EMBL/GenBank/DDBJ databases">
        <title>Caerostris extrusa draft genome.</title>
        <authorList>
            <person name="Kono N."/>
            <person name="Arakawa K."/>
        </authorList>
    </citation>
    <scope>NUCLEOTIDE SEQUENCE [LARGE SCALE GENOMIC DNA]</scope>
</reference>
<evidence type="ECO:0000313" key="2">
    <source>
        <dbReference type="EMBL" id="GIX73951.1"/>
    </source>
</evidence>
<sequence length="91" mass="9303">MATALLRTCQQVNSGVSAIFGPQNPLLGATCRVCATRSTSPHRGPAGRGVGGEGVLHQPAPQPLVAGQSRPGPHQVPQLDQSGHHLRGGRG</sequence>
<name>A0AAV4MNF2_CAEEX</name>
<comment type="caution">
    <text evidence="2">The sequence shown here is derived from an EMBL/GenBank/DDBJ whole genome shotgun (WGS) entry which is preliminary data.</text>
</comment>